<name>A0ABX6BZ18_9CHLR</name>
<evidence type="ECO:0000259" key="1">
    <source>
        <dbReference type="PROSITE" id="PS50980"/>
    </source>
</evidence>
<keyword evidence="4" id="KW-1185">Reference proteome</keyword>
<proteinExistence type="predicted"/>
<dbReference type="PANTHER" id="PTHR43842:SF2">
    <property type="entry name" value="PROPIONYL-COA CARBOXYLASE BETA CHAIN, MITOCHONDRIAL"/>
    <property type="match status" value="1"/>
</dbReference>
<organism evidence="3 4">
    <name type="scientific">Tepidiforma bonchosmolovskayae</name>
    <dbReference type="NCBI Taxonomy" id="2601677"/>
    <lineage>
        <taxon>Bacteria</taxon>
        <taxon>Bacillati</taxon>
        <taxon>Chloroflexota</taxon>
        <taxon>Tepidiformia</taxon>
        <taxon>Tepidiformales</taxon>
        <taxon>Tepidiformaceae</taxon>
        <taxon>Tepidiforma</taxon>
    </lineage>
</organism>
<dbReference type="PROSITE" id="PS50980">
    <property type="entry name" value="COA_CT_NTER"/>
    <property type="match status" value="1"/>
</dbReference>
<accession>A0ABX6BZ18</accession>
<reference evidence="3 4" key="2">
    <citation type="submission" date="2019-10" db="EMBL/GenBank/DDBJ databases">
        <title>Thermopilla bonchosmolovskayae gen. nov., sp. nov., a moderately thermophilic Chloroflexi bacterium from a Chukotka hot spring (Arctic, Russia), representing a novel classis Thermopillaia, which include previously uncultivated lineage OLB14.</title>
        <authorList>
            <person name="Kochetkova T.V."/>
            <person name="Zayulina K.S."/>
            <person name="Zhigarkov V.S."/>
            <person name="Minaev N.V."/>
            <person name="Novikov A."/>
            <person name="Toshchakov S.V."/>
            <person name="Elcheninov A.G."/>
            <person name="Kublanov I.V."/>
        </authorList>
    </citation>
    <scope>NUCLEOTIDE SEQUENCE [LARGE SCALE GENOMIC DNA]</scope>
    <source>
        <strain evidence="3 4">3753O</strain>
    </source>
</reference>
<dbReference type="InterPro" id="IPR034733">
    <property type="entry name" value="AcCoA_carboxyl_beta"/>
</dbReference>
<dbReference type="InterPro" id="IPR011762">
    <property type="entry name" value="COA_CT_N"/>
</dbReference>
<dbReference type="Gene3D" id="3.90.226.10">
    <property type="entry name" value="2-enoyl-CoA Hydratase, Chain A, domain 1"/>
    <property type="match status" value="2"/>
</dbReference>
<protein>
    <submittedName>
        <fullName evidence="3">Acyl-CoA carboxylase subunit beta</fullName>
    </submittedName>
</protein>
<dbReference type="InterPro" id="IPR051047">
    <property type="entry name" value="AccD/PCCB"/>
</dbReference>
<dbReference type="EMBL" id="CP042829">
    <property type="protein sequence ID" value="QFG02240.1"/>
    <property type="molecule type" value="Genomic_DNA"/>
</dbReference>
<dbReference type="PROSITE" id="PS50989">
    <property type="entry name" value="COA_CT_CTER"/>
    <property type="match status" value="1"/>
</dbReference>
<evidence type="ECO:0000313" key="4">
    <source>
        <dbReference type="Proteomes" id="UP000326331"/>
    </source>
</evidence>
<feature type="domain" description="CoA carboxyltransferase N-terminal" evidence="1">
    <location>
        <begin position="7"/>
        <end position="258"/>
    </location>
</feature>
<dbReference type="InterPro" id="IPR029045">
    <property type="entry name" value="ClpP/crotonase-like_dom_sf"/>
</dbReference>
<dbReference type="RefSeq" id="WP_158066173.1">
    <property type="nucleotide sequence ID" value="NZ_CP042829.1"/>
</dbReference>
<dbReference type="PANTHER" id="PTHR43842">
    <property type="entry name" value="PROPIONYL-COA CARBOXYLASE BETA CHAIN"/>
    <property type="match status" value="1"/>
</dbReference>
<dbReference type="Proteomes" id="UP000326331">
    <property type="component" value="Chromosome"/>
</dbReference>
<reference evidence="3 4" key="1">
    <citation type="submission" date="2019-08" db="EMBL/GenBank/DDBJ databases">
        <authorList>
            <person name="Toschakov S.V."/>
        </authorList>
    </citation>
    <scope>NUCLEOTIDE SEQUENCE [LARGE SCALE GENOMIC DNA]</scope>
    <source>
        <strain evidence="3 4">3753O</strain>
    </source>
</reference>
<evidence type="ECO:0000313" key="3">
    <source>
        <dbReference type="EMBL" id="QFG02240.1"/>
    </source>
</evidence>
<sequence length="515" mass="55602">MTEQLTAEQKLQQLIALKEAAALGGGPKRIEAQHARGKLTARERIDLLLDPGTFEELDMLMRPRGSLAGGNVEAVVTGWGKVDGRPVYVFSYDFTVAGGSLSEAVAEKILKVMDLAMMTGAPIIGIQDSGGARIQDGPESLRGFGEIFAMNTLASGVVPQISVIMGPCAGGAVYSPAITDFVFMAEGSSYMFITGPDVVKSVTGEEVTQETLGGADVHASRSGVAHFAIAGEEATLAEVRRLLSFLPSNNAEDPPFVPTNDDVNRTEEDLLTIVPAEPNRPYDVREVIDRIVDDGDFMEVHEAFAPNIVVGFGRMGGRSVGFVANQPMHLAGSLDINASRKAARFVRFCDCFNIPLVTLVDVPGYLPGTSQEYNGIITHGAKLLYAYSEATVPKVAVVLRKAYGGAYLVMSSKHLRGDMNFAWPTGEIAVMGPDGAANVVYRDEIANAPDPEARRKELIEEYRQKFANPYIPAGRGFIDDVIDPRQTRPKIIRALEMLQNKADRNPPKKHGNIPL</sequence>
<evidence type="ECO:0000259" key="2">
    <source>
        <dbReference type="PROSITE" id="PS50989"/>
    </source>
</evidence>
<feature type="domain" description="CoA carboxyltransferase C-terminal" evidence="2">
    <location>
        <begin position="262"/>
        <end position="497"/>
    </location>
</feature>
<dbReference type="InterPro" id="IPR011763">
    <property type="entry name" value="COA_CT_C"/>
</dbReference>
<gene>
    <name evidence="3" type="ORF">Tbon_02680</name>
</gene>
<dbReference type="SUPFAM" id="SSF52096">
    <property type="entry name" value="ClpP/crotonase"/>
    <property type="match status" value="2"/>
</dbReference>
<dbReference type="Pfam" id="PF01039">
    <property type="entry name" value="Carboxyl_trans"/>
    <property type="match status" value="1"/>
</dbReference>